<dbReference type="PANTHER" id="PTHR21255:SF4">
    <property type="entry name" value="DYNEIN LIGHT CHAIN TCTEX-TYPE"/>
    <property type="match status" value="1"/>
</dbReference>
<dbReference type="EMBL" id="JABANM010026208">
    <property type="protein sequence ID" value="KAF4713359.1"/>
    <property type="molecule type" value="Genomic_DNA"/>
</dbReference>
<dbReference type="InterPro" id="IPR038586">
    <property type="entry name" value="Tctex-1-like_sf"/>
</dbReference>
<dbReference type="InterPro" id="IPR005334">
    <property type="entry name" value="Tctex-1-like"/>
</dbReference>
<sequence>MDEEQTVEEVVWKDEEMLKGVYDDIDRAIRDRTYDETCTKAWSDQICETVMKRLKEKWRSFKFMVTCAMMQKNNSTMHAATSCWWEPDSDKTLTCVWPRKDHRLDSGMCCVVTIFAVGF</sequence>
<dbReference type="GO" id="GO:0007018">
    <property type="term" value="P:microtubule-based movement"/>
    <property type="evidence" value="ECO:0007669"/>
    <property type="project" value="TreeGrafter"/>
</dbReference>
<dbReference type="GO" id="GO:0005737">
    <property type="term" value="C:cytoplasm"/>
    <property type="evidence" value="ECO:0007669"/>
    <property type="project" value="TreeGrafter"/>
</dbReference>
<proteinExistence type="predicted"/>
<accession>A0A7J6QXF2</accession>
<dbReference type="Gene3D" id="3.30.1140.40">
    <property type="entry name" value="Tctex-1"/>
    <property type="match status" value="1"/>
</dbReference>
<reference evidence="1 2" key="1">
    <citation type="submission" date="2020-04" db="EMBL/GenBank/DDBJ databases">
        <title>Perkinsus olseni comparative genomics.</title>
        <authorList>
            <person name="Bogema D.R."/>
        </authorList>
    </citation>
    <scope>NUCLEOTIDE SEQUENCE [LARGE SCALE GENOMIC DNA]</scope>
    <source>
        <strain evidence="1">ATCC PRA-205</strain>
    </source>
</reference>
<evidence type="ECO:0008006" key="3">
    <source>
        <dbReference type="Google" id="ProtNLM"/>
    </source>
</evidence>
<name>A0A7J6QXF2_PEROL</name>
<evidence type="ECO:0000313" key="1">
    <source>
        <dbReference type="EMBL" id="KAF4713359.1"/>
    </source>
</evidence>
<evidence type="ECO:0000313" key="2">
    <source>
        <dbReference type="Proteomes" id="UP000574390"/>
    </source>
</evidence>
<organism evidence="1 2">
    <name type="scientific">Perkinsus olseni</name>
    <name type="common">Perkinsus atlanticus</name>
    <dbReference type="NCBI Taxonomy" id="32597"/>
    <lineage>
        <taxon>Eukaryota</taxon>
        <taxon>Sar</taxon>
        <taxon>Alveolata</taxon>
        <taxon>Perkinsozoa</taxon>
        <taxon>Perkinsea</taxon>
        <taxon>Perkinsida</taxon>
        <taxon>Perkinsidae</taxon>
        <taxon>Perkinsus</taxon>
    </lineage>
</organism>
<dbReference type="GO" id="GO:0005868">
    <property type="term" value="C:cytoplasmic dynein complex"/>
    <property type="evidence" value="ECO:0007669"/>
    <property type="project" value="TreeGrafter"/>
</dbReference>
<dbReference type="Proteomes" id="UP000574390">
    <property type="component" value="Unassembled WGS sequence"/>
</dbReference>
<dbReference type="AlphaFoldDB" id="A0A7J6QXF2"/>
<dbReference type="GO" id="GO:0045505">
    <property type="term" value="F:dynein intermediate chain binding"/>
    <property type="evidence" value="ECO:0007669"/>
    <property type="project" value="TreeGrafter"/>
</dbReference>
<comment type="caution">
    <text evidence="1">The sequence shown here is derived from an EMBL/GenBank/DDBJ whole genome shotgun (WGS) entry which is preliminary data.</text>
</comment>
<dbReference type="CDD" id="cd21455">
    <property type="entry name" value="DLC-like_DYNLT1_DYNLT3"/>
    <property type="match status" value="1"/>
</dbReference>
<dbReference type="PANTHER" id="PTHR21255">
    <property type="entry name" value="T-COMPLEX-ASSOCIATED-TESTIS-EXPRESSED 1/ DYNEIN LIGHT CHAIN"/>
    <property type="match status" value="1"/>
</dbReference>
<dbReference type="Pfam" id="PF03645">
    <property type="entry name" value="Tctex-1"/>
    <property type="match status" value="1"/>
</dbReference>
<protein>
    <recommendedName>
        <fullName evidence="3">Dynein light chain Tctex-type 3</fullName>
    </recommendedName>
</protein>
<gene>
    <name evidence="1" type="ORF">FOZ62_031935</name>
</gene>